<evidence type="ECO:0000313" key="8">
    <source>
        <dbReference type="Proteomes" id="UP000238176"/>
    </source>
</evidence>
<dbReference type="GO" id="GO:0003700">
    <property type="term" value="F:DNA-binding transcription factor activity"/>
    <property type="evidence" value="ECO:0007669"/>
    <property type="project" value="TreeGrafter"/>
</dbReference>
<dbReference type="InterPro" id="IPR036271">
    <property type="entry name" value="Tet_transcr_reg_TetR-rel_C_sf"/>
</dbReference>
<evidence type="ECO:0000259" key="6">
    <source>
        <dbReference type="PROSITE" id="PS50977"/>
    </source>
</evidence>
<keyword evidence="4" id="KW-0804">Transcription</keyword>
<protein>
    <submittedName>
        <fullName evidence="7">TetR family transcriptional regulator</fullName>
    </submittedName>
</protein>
<evidence type="ECO:0000313" key="7">
    <source>
        <dbReference type="EMBL" id="PRY58700.1"/>
    </source>
</evidence>
<dbReference type="RefSeq" id="WP_106364757.1">
    <property type="nucleotide sequence ID" value="NZ_PVTJ01000005.1"/>
</dbReference>
<dbReference type="Gene3D" id="1.10.10.60">
    <property type="entry name" value="Homeodomain-like"/>
    <property type="match status" value="1"/>
</dbReference>
<dbReference type="SUPFAM" id="SSF46689">
    <property type="entry name" value="Homeodomain-like"/>
    <property type="match status" value="1"/>
</dbReference>
<evidence type="ECO:0000256" key="3">
    <source>
        <dbReference type="ARBA" id="ARBA00023125"/>
    </source>
</evidence>
<sequence>MDRCAQCGAGIDQPERGRRRRYCSRSCQARAYRARSAARPTERIARPRELTPARIAAAAVALADRTGFEGLTMRRLATELGIATMGLYRHFPSRDALVVAMTDAVLDEVRPPGPLLTGWRPRLEHEAREEWALYRRHPWVLPAIARSRPPVGRGLLASVDRILSGIEDLGVGPERLLSVYLAVSGLVQGLALLPAAEAAARAATGEDLAEWWSRRGEALADLLAEFPFLAERFGPEAMGLDFDALFEFGLATLLDGLEARS</sequence>
<dbReference type="GO" id="GO:0000976">
    <property type="term" value="F:transcription cis-regulatory region binding"/>
    <property type="evidence" value="ECO:0007669"/>
    <property type="project" value="TreeGrafter"/>
</dbReference>
<dbReference type="Pfam" id="PF00440">
    <property type="entry name" value="TetR_N"/>
    <property type="match status" value="1"/>
</dbReference>
<keyword evidence="3 5" id="KW-0238">DNA-binding</keyword>
<dbReference type="PANTHER" id="PTHR30055">
    <property type="entry name" value="HTH-TYPE TRANSCRIPTIONAL REGULATOR RUTR"/>
    <property type="match status" value="1"/>
</dbReference>
<dbReference type="GO" id="GO:0045892">
    <property type="term" value="P:negative regulation of DNA-templated transcription"/>
    <property type="evidence" value="ECO:0007669"/>
    <property type="project" value="InterPro"/>
</dbReference>
<gene>
    <name evidence="7" type="ORF">B0I28_105415</name>
</gene>
<feature type="DNA-binding region" description="H-T-H motif" evidence="5">
    <location>
        <begin position="72"/>
        <end position="91"/>
    </location>
</feature>
<dbReference type="PANTHER" id="PTHR30055:SF151">
    <property type="entry name" value="TRANSCRIPTIONAL REGULATORY PROTEIN"/>
    <property type="match status" value="1"/>
</dbReference>
<reference evidence="7 8" key="1">
    <citation type="submission" date="2018-03" db="EMBL/GenBank/DDBJ databases">
        <title>Genomic Encyclopedia of Type Strains, Phase III (KMG-III): the genomes of soil and plant-associated and newly described type strains.</title>
        <authorList>
            <person name="Whitman W."/>
        </authorList>
    </citation>
    <scope>NUCLEOTIDE SEQUENCE [LARGE SCALE GENOMIC DNA]</scope>
    <source>
        <strain evidence="7 8">CGMCC 4.7067</strain>
    </source>
</reference>
<dbReference type="PROSITE" id="PS50977">
    <property type="entry name" value="HTH_TETR_2"/>
    <property type="match status" value="1"/>
</dbReference>
<evidence type="ECO:0000256" key="2">
    <source>
        <dbReference type="ARBA" id="ARBA00023015"/>
    </source>
</evidence>
<dbReference type="AlphaFoldDB" id="A0A2T0ULA3"/>
<evidence type="ECO:0000256" key="5">
    <source>
        <dbReference type="PROSITE-ProRule" id="PRU00335"/>
    </source>
</evidence>
<dbReference type="Proteomes" id="UP000238176">
    <property type="component" value="Unassembled WGS sequence"/>
</dbReference>
<proteinExistence type="predicted"/>
<dbReference type="Pfam" id="PF02909">
    <property type="entry name" value="TetR_C_1"/>
    <property type="match status" value="1"/>
</dbReference>
<dbReference type="InterPro" id="IPR050109">
    <property type="entry name" value="HTH-type_TetR-like_transc_reg"/>
</dbReference>
<dbReference type="EMBL" id="PVTJ01000005">
    <property type="protein sequence ID" value="PRY58700.1"/>
    <property type="molecule type" value="Genomic_DNA"/>
</dbReference>
<dbReference type="PRINTS" id="PR00455">
    <property type="entry name" value="HTHTETR"/>
</dbReference>
<dbReference type="InterPro" id="IPR001647">
    <property type="entry name" value="HTH_TetR"/>
</dbReference>
<dbReference type="InterPro" id="IPR003012">
    <property type="entry name" value="Tet_transcr_reg_TetR"/>
</dbReference>
<keyword evidence="8" id="KW-1185">Reference proteome</keyword>
<dbReference type="OrthoDB" id="4540879at2"/>
<dbReference type="SUPFAM" id="SSF48498">
    <property type="entry name" value="Tetracyclin repressor-like, C-terminal domain"/>
    <property type="match status" value="1"/>
</dbReference>
<dbReference type="PRINTS" id="PR00400">
    <property type="entry name" value="TETREPRESSOR"/>
</dbReference>
<dbReference type="InterPro" id="IPR009057">
    <property type="entry name" value="Homeodomain-like_sf"/>
</dbReference>
<feature type="domain" description="HTH tetR-type" evidence="6">
    <location>
        <begin position="49"/>
        <end position="109"/>
    </location>
</feature>
<dbReference type="GO" id="GO:0046677">
    <property type="term" value="P:response to antibiotic"/>
    <property type="evidence" value="ECO:0007669"/>
    <property type="project" value="InterPro"/>
</dbReference>
<accession>A0A2T0ULA3</accession>
<evidence type="ECO:0000256" key="1">
    <source>
        <dbReference type="ARBA" id="ARBA00022491"/>
    </source>
</evidence>
<organism evidence="7 8">
    <name type="scientific">Glycomyces artemisiae</name>
    <dbReference type="NCBI Taxonomy" id="1076443"/>
    <lineage>
        <taxon>Bacteria</taxon>
        <taxon>Bacillati</taxon>
        <taxon>Actinomycetota</taxon>
        <taxon>Actinomycetes</taxon>
        <taxon>Glycomycetales</taxon>
        <taxon>Glycomycetaceae</taxon>
        <taxon>Glycomyces</taxon>
    </lineage>
</organism>
<evidence type="ECO:0000256" key="4">
    <source>
        <dbReference type="ARBA" id="ARBA00023163"/>
    </source>
</evidence>
<name>A0A2T0ULA3_9ACTN</name>
<keyword evidence="2" id="KW-0805">Transcription regulation</keyword>
<dbReference type="InterPro" id="IPR004111">
    <property type="entry name" value="Repressor_TetR_C"/>
</dbReference>
<comment type="caution">
    <text evidence="7">The sequence shown here is derived from an EMBL/GenBank/DDBJ whole genome shotgun (WGS) entry which is preliminary data.</text>
</comment>
<dbReference type="Gene3D" id="1.10.357.10">
    <property type="entry name" value="Tetracycline Repressor, domain 2"/>
    <property type="match status" value="1"/>
</dbReference>
<keyword evidence="1" id="KW-0678">Repressor</keyword>